<gene>
    <name evidence="2" type="ORF">KFL_005680040</name>
</gene>
<keyword evidence="1" id="KW-0175">Coiled coil</keyword>
<organism evidence="2 3">
    <name type="scientific">Klebsormidium nitens</name>
    <name type="common">Green alga</name>
    <name type="synonym">Ulothrix nitens</name>
    <dbReference type="NCBI Taxonomy" id="105231"/>
    <lineage>
        <taxon>Eukaryota</taxon>
        <taxon>Viridiplantae</taxon>
        <taxon>Streptophyta</taxon>
        <taxon>Klebsormidiophyceae</taxon>
        <taxon>Klebsormidiales</taxon>
        <taxon>Klebsormidiaceae</taxon>
        <taxon>Klebsormidium</taxon>
    </lineage>
</organism>
<proteinExistence type="predicted"/>
<name>A0A1Y1IML6_KLENI</name>
<accession>A0A1Y1IML6</accession>
<protein>
    <recommendedName>
        <fullName evidence="4">F-box domain-containing protein</fullName>
    </recommendedName>
</protein>
<keyword evidence="3" id="KW-1185">Reference proteome</keyword>
<evidence type="ECO:0008006" key="4">
    <source>
        <dbReference type="Google" id="ProtNLM"/>
    </source>
</evidence>
<feature type="coiled-coil region" evidence="1">
    <location>
        <begin position="147"/>
        <end position="174"/>
    </location>
</feature>
<evidence type="ECO:0000256" key="1">
    <source>
        <dbReference type="SAM" id="Coils"/>
    </source>
</evidence>
<dbReference type="Proteomes" id="UP000054558">
    <property type="component" value="Unassembled WGS sequence"/>
</dbReference>
<dbReference type="EMBL" id="DF237517">
    <property type="protein sequence ID" value="GAQ89837.1"/>
    <property type="molecule type" value="Genomic_DNA"/>
</dbReference>
<evidence type="ECO:0000313" key="3">
    <source>
        <dbReference type="Proteomes" id="UP000054558"/>
    </source>
</evidence>
<dbReference type="AlphaFoldDB" id="A0A1Y1IML6"/>
<reference evidence="2 3" key="1">
    <citation type="journal article" date="2014" name="Nat. Commun.">
        <title>Klebsormidium flaccidum genome reveals primary factors for plant terrestrial adaptation.</title>
        <authorList>
            <person name="Hori K."/>
            <person name="Maruyama F."/>
            <person name="Fujisawa T."/>
            <person name="Togashi T."/>
            <person name="Yamamoto N."/>
            <person name="Seo M."/>
            <person name="Sato S."/>
            <person name="Yamada T."/>
            <person name="Mori H."/>
            <person name="Tajima N."/>
            <person name="Moriyama T."/>
            <person name="Ikeuchi M."/>
            <person name="Watanabe M."/>
            <person name="Wada H."/>
            <person name="Kobayashi K."/>
            <person name="Saito M."/>
            <person name="Masuda T."/>
            <person name="Sasaki-Sekimoto Y."/>
            <person name="Mashiguchi K."/>
            <person name="Awai K."/>
            <person name="Shimojima M."/>
            <person name="Masuda S."/>
            <person name="Iwai M."/>
            <person name="Nobusawa T."/>
            <person name="Narise T."/>
            <person name="Kondo S."/>
            <person name="Saito H."/>
            <person name="Sato R."/>
            <person name="Murakawa M."/>
            <person name="Ihara Y."/>
            <person name="Oshima-Yamada Y."/>
            <person name="Ohtaka K."/>
            <person name="Satoh M."/>
            <person name="Sonobe K."/>
            <person name="Ishii M."/>
            <person name="Ohtani R."/>
            <person name="Kanamori-Sato M."/>
            <person name="Honoki R."/>
            <person name="Miyazaki D."/>
            <person name="Mochizuki H."/>
            <person name="Umetsu J."/>
            <person name="Higashi K."/>
            <person name="Shibata D."/>
            <person name="Kamiya Y."/>
            <person name="Sato N."/>
            <person name="Nakamura Y."/>
            <person name="Tabata S."/>
            <person name="Ida S."/>
            <person name="Kurokawa K."/>
            <person name="Ohta H."/>
        </authorList>
    </citation>
    <scope>NUCLEOTIDE SEQUENCE [LARGE SCALE GENOMIC DNA]</scope>
    <source>
        <strain evidence="2 3">NIES-2285</strain>
    </source>
</reference>
<evidence type="ECO:0000313" key="2">
    <source>
        <dbReference type="EMBL" id="GAQ89837.1"/>
    </source>
</evidence>
<sequence length="254" mass="28411">MFRMESTLVQLLHTHSSIDVKTLCSLACVSKGFKQAVDDSWDLAREAARRRAATQSRELPQRWGRKYAWDSDYDAQYDARGRLCLQFVFSGVWGGSESAAMRPDMARRDFLVEIMNLKPLQRYRIVRLIHYSFDVVAAGILKFGSPAAYLAALLEKLQKRINKANKKQVRMEAMEAMLRTTFNNGDRPDAASLARYASPARRALLLTLNANLGIVLPLLYHLASQHCGAAMAAQQAATAGAAPCRRGHRRPGRS</sequence>